<keyword evidence="3" id="KW-1185">Reference proteome</keyword>
<name>A0ABV9BQP4_9ACTN</name>
<keyword evidence="1" id="KW-0812">Transmembrane</keyword>
<evidence type="ECO:0000313" key="2">
    <source>
        <dbReference type="EMBL" id="MFC4516405.1"/>
    </source>
</evidence>
<evidence type="ECO:0000313" key="3">
    <source>
        <dbReference type="Proteomes" id="UP001595990"/>
    </source>
</evidence>
<dbReference type="EMBL" id="JBHSFS010000013">
    <property type="protein sequence ID" value="MFC4516405.1"/>
    <property type="molecule type" value="Genomic_DNA"/>
</dbReference>
<sequence length="247" mass="26273">MKTKPTQDFPDTTPKPSHGAGETALVLAVLAVLAAATVWGIPLAILLGLAAIAYGVLGLRERGQRAPVLIGLGLGAATAAVGCGVLVWFLDGLPHPYGPLPGELVSQGSVYKAPLGPGKTARYRDGVKVTVSEARRVPHLTGDLWLKEGDLTYEFAVTYANDRDKPLPLAGNGIKDEKKIMPGSVMPEGPLAPEWDLHHPWFPKELAPHQNVTVKMHANVPPGSTALDFTCSPTDDRDDAHWLLPLV</sequence>
<organism evidence="2 3">
    <name type="scientific">Streptomyces ehimensis</name>
    <dbReference type="NCBI Taxonomy" id="68195"/>
    <lineage>
        <taxon>Bacteria</taxon>
        <taxon>Bacillati</taxon>
        <taxon>Actinomycetota</taxon>
        <taxon>Actinomycetes</taxon>
        <taxon>Kitasatosporales</taxon>
        <taxon>Streptomycetaceae</taxon>
        <taxon>Streptomyces</taxon>
    </lineage>
</organism>
<comment type="caution">
    <text evidence="2">The sequence shown here is derived from an EMBL/GenBank/DDBJ whole genome shotgun (WGS) entry which is preliminary data.</text>
</comment>
<proteinExistence type="predicted"/>
<keyword evidence="1" id="KW-0472">Membrane</keyword>
<accession>A0ABV9BQP4</accession>
<evidence type="ECO:0008006" key="4">
    <source>
        <dbReference type="Google" id="ProtNLM"/>
    </source>
</evidence>
<feature type="transmembrane region" description="Helical" evidence="1">
    <location>
        <begin position="24"/>
        <end position="57"/>
    </location>
</feature>
<dbReference type="Proteomes" id="UP001595990">
    <property type="component" value="Unassembled WGS sequence"/>
</dbReference>
<gene>
    <name evidence="2" type="ORF">ACFPEN_26175</name>
</gene>
<reference evidence="3" key="1">
    <citation type="journal article" date="2019" name="Int. J. Syst. Evol. Microbiol.">
        <title>The Global Catalogue of Microorganisms (GCM) 10K type strain sequencing project: providing services to taxonomists for standard genome sequencing and annotation.</title>
        <authorList>
            <consortium name="The Broad Institute Genomics Platform"/>
            <consortium name="The Broad Institute Genome Sequencing Center for Infectious Disease"/>
            <person name="Wu L."/>
            <person name="Ma J."/>
        </authorList>
    </citation>
    <scope>NUCLEOTIDE SEQUENCE [LARGE SCALE GENOMIC DNA]</scope>
    <source>
        <strain evidence="3">CECT 8064</strain>
    </source>
</reference>
<evidence type="ECO:0000256" key="1">
    <source>
        <dbReference type="SAM" id="Phobius"/>
    </source>
</evidence>
<dbReference type="RefSeq" id="WP_411952245.1">
    <property type="nucleotide sequence ID" value="NZ_JBHSFS010000013.1"/>
</dbReference>
<keyword evidence="1" id="KW-1133">Transmembrane helix</keyword>
<protein>
    <recommendedName>
        <fullName evidence="4">DUF4190 domain-containing protein</fullName>
    </recommendedName>
</protein>
<feature type="transmembrane region" description="Helical" evidence="1">
    <location>
        <begin position="69"/>
        <end position="90"/>
    </location>
</feature>